<evidence type="ECO:0000256" key="3">
    <source>
        <dbReference type="ARBA" id="ARBA00006003"/>
    </source>
</evidence>
<dbReference type="Gene3D" id="1.20.1070.10">
    <property type="entry name" value="Rhodopsin 7-helix transmembrane proteins"/>
    <property type="match status" value="1"/>
</dbReference>
<feature type="transmembrane region" description="Helical" evidence="21">
    <location>
        <begin position="394"/>
        <end position="414"/>
    </location>
</feature>
<name>A0A3B1JHE9_ASTMX</name>
<feature type="domain" description="G-protein coupled receptors family 1 profile" evidence="22">
    <location>
        <begin position="198"/>
        <end position="454"/>
    </location>
</feature>
<feature type="region of interest" description="Disordered" evidence="20">
    <location>
        <begin position="136"/>
        <end position="155"/>
    </location>
</feature>
<keyword evidence="7" id="KW-0808">Transferase</keyword>
<dbReference type="Gene3D" id="3.90.1480.20">
    <property type="entry name" value="Glycosyl transferase family 29"/>
    <property type="match status" value="1"/>
</dbReference>
<dbReference type="Bgee" id="ENSAMXG00000032458">
    <property type="expression patterns" value="Expressed in intestine and 1 other cell type or tissue"/>
</dbReference>
<accession>A0A3B1JHE9</accession>
<dbReference type="GO" id="GO:0000139">
    <property type="term" value="C:Golgi membrane"/>
    <property type="evidence" value="ECO:0007669"/>
    <property type="project" value="UniProtKB-SubCell"/>
</dbReference>
<keyword evidence="12" id="KW-0157">Chromophore</keyword>
<evidence type="ECO:0000256" key="9">
    <source>
        <dbReference type="ARBA" id="ARBA00022925"/>
    </source>
</evidence>
<feature type="transmembrane region" description="Helical" evidence="21">
    <location>
        <begin position="185"/>
        <end position="207"/>
    </location>
</feature>
<keyword evidence="19" id="KW-0807">Transducer</keyword>
<dbReference type="GO" id="GO:0004930">
    <property type="term" value="F:G protein-coupled receptor activity"/>
    <property type="evidence" value="ECO:0007669"/>
    <property type="project" value="UniProtKB-KW"/>
</dbReference>
<reference evidence="23" key="4">
    <citation type="submission" date="2025-09" db="UniProtKB">
        <authorList>
            <consortium name="Ensembl"/>
        </authorList>
    </citation>
    <scope>IDENTIFICATION</scope>
</reference>
<keyword evidence="18" id="KW-0325">Glycoprotein</keyword>
<feature type="transmembrane region" description="Helical" evidence="21">
    <location>
        <begin position="219"/>
        <end position="243"/>
    </location>
</feature>
<evidence type="ECO:0000256" key="7">
    <source>
        <dbReference type="ARBA" id="ARBA00022679"/>
    </source>
</evidence>
<evidence type="ECO:0000256" key="15">
    <source>
        <dbReference type="ARBA" id="ARBA00023136"/>
    </source>
</evidence>
<dbReference type="Pfam" id="PF00001">
    <property type="entry name" value="7tm_1"/>
    <property type="match status" value="1"/>
</dbReference>
<evidence type="ECO:0000256" key="2">
    <source>
        <dbReference type="ARBA" id="ARBA00004323"/>
    </source>
</evidence>
<dbReference type="InterPro" id="IPR017452">
    <property type="entry name" value="GPCR_Rhodpsn_7TM"/>
</dbReference>
<evidence type="ECO:0000256" key="20">
    <source>
        <dbReference type="SAM" id="MobiDB-lite"/>
    </source>
</evidence>
<dbReference type="Ensembl" id="ENSAMXT00000052851.1">
    <property type="protein sequence ID" value="ENSAMXP00000040739.1"/>
    <property type="gene ID" value="ENSAMXG00000032458.1"/>
</dbReference>
<feature type="transmembrane region" description="Helical" evidence="21">
    <location>
        <begin position="347"/>
        <end position="374"/>
    </location>
</feature>
<protein>
    <recommendedName>
        <fullName evidence="22">G-protein coupled receptors family 1 profile domain-containing protein</fullName>
    </recommendedName>
</protein>
<evidence type="ECO:0000313" key="24">
    <source>
        <dbReference type="Proteomes" id="UP000018467"/>
    </source>
</evidence>
<feature type="transmembrane region" description="Helical" evidence="21">
    <location>
        <begin position="297"/>
        <end position="317"/>
    </location>
</feature>
<organism evidence="23 24">
    <name type="scientific">Astyanax mexicanus</name>
    <name type="common">Blind cave fish</name>
    <name type="synonym">Astyanax fasciatus mexicanus</name>
    <dbReference type="NCBI Taxonomy" id="7994"/>
    <lineage>
        <taxon>Eukaryota</taxon>
        <taxon>Metazoa</taxon>
        <taxon>Chordata</taxon>
        <taxon>Craniata</taxon>
        <taxon>Vertebrata</taxon>
        <taxon>Euteleostomi</taxon>
        <taxon>Actinopterygii</taxon>
        <taxon>Neopterygii</taxon>
        <taxon>Teleostei</taxon>
        <taxon>Ostariophysi</taxon>
        <taxon>Characiformes</taxon>
        <taxon>Characoidei</taxon>
        <taxon>Acestrorhamphidae</taxon>
        <taxon>Acestrorhamphinae</taxon>
        <taxon>Astyanax</taxon>
    </lineage>
</organism>
<keyword evidence="4" id="KW-0600">Photoreceptor protein</keyword>
<keyword evidence="24" id="KW-1185">Reference proteome</keyword>
<evidence type="ECO:0000256" key="1">
    <source>
        <dbReference type="ARBA" id="ARBA00004141"/>
    </source>
</evidence>
<keyword evidence="11 21" id="KW-1133">Transmembrane helix</keyword>
<feature type="transmembrane region" description="Helical" evidence="21">
    <location>
        <begin position="434"/>
        <end position="457"/>
    </location>
</feature>
<keyword evidence="9" id="KW-0681">Retinal protein</keyword>
<keyword evidence="16" id="KW-1015">Disulfide bond</keyword>
<dbReference type="InParanoid" id="A0A3B1JHE9"/>
<dbReference type="InterPro" id="IPR050125">
    <property type="entry name" value="GPCR_opsins"/>
</dbReference>
<evidence type="ECO:0000256" key="21">
    <source>
        <dbReference type="SAM" id="Phobius"/>
    </source>
</evidence>
<dbReference type="AlphaFoldDB" id="A0A3B1JHE9"/>
<keyword evidence="14" id="KW-0297">G-protein coupled receptor</keyword>
<evidence type="ECO:0000256" key="17">
    <source>
        <dbReference type="ARBA" id="ARBA00023170"/>
    </source>
</evidence>
<evidence type="ECO:0000256" key="6">
    <source>
        <dbReference type="ARBA" id="ARBA00022676"/>
    </source>
</evidence>
<dbReference type="PRINTS" id="PR00237">
    <property type="entry name" value="GPCRRHODOPSN"/>
</dbReference>
<feature type="compositionally biased region" description="Basic and acidic residues" evidence="20">
    <location>
        <begin position="145"/>
        <end position="155"/>
    </location>
</feature>
<dbReference type="Proteomes" id="UP000018467">
    <property type="component" value="Unassembled WGS sequence"/>
</dbReference>
<keyword evidence="17" id="KW-0675">Receptor</keyword>
<feature type="transmembrane region" description="Helical" evidence="21">
    <location>
        <begin position="255"/>
        <end position="285"/>
    </location>
</feature>
<keyword evidence="5" id="KW-0716">Sensory transduction</keyword>
<dbReference type="InterPro" id="IPR000276">
    <property type="entry name" value="GPCR_Rhodpsn"/>
</dbReference>
<evidence type="ECO:0000256" key="19">
    <source>
        <dbReference type="ARBA" id="ARBA00023224"/>
    </source>
</evidence>
<sequence>MIPEGLRDFIFLKDLLNRKAGPDRDFKKKKRAWAYYGGQFDESRFYVLHPDFLRYIRNRFMTSKQQNGTYWAMYRPTNGAFTLFLALHVCDIVDAYGFITENHRVSPITTMRIKRQKLFSSSTTTTTWRSSCGRNSMMINSSDSTSEREDRPDAHPDSSLLYMGRLSENMVFESSIPKEADVTIAVVYAVFGFCSLLGNSTLLYVSYKKKRWLKPAEFFIINLAVSDMGLTLSLYPLAIISSFSHRWLFGRMVCLMYAFCGVLFGICSLTTLTLLSLVCFVKVCYPLYGNRFTAAHGRLLLVCAWTYALVFACSPLVHWGEYGPEPYGTACCIDWLSSNQRSGARSYMVALFVLCYLLPCVLILVSYTSILLTLRRSRRTMEQHIPPPTRLSNIHTIIVKLSVAICIGFFAAWSPYAVVSMWAAFGQIKSIPPLAFAMPAMFAKSSTIYNPIVYLLLRPNFRRVAWRDLGLLRRAFLRHCFCSRILQRPCRPETLRTLRKRSCRPNSVHGELPGCGAKGRVCEKCSDAFECFRRYPKACQLETIDTGTTSLKCPLAGTVIPLPTELKKQQKSTKKKPFRVRILGKRKSEIEHFRISLETMPGHAKVAW</sequence>
<reference evidence="23" key="3">
    <citation type="submission" date="2025-08" db="UniProtKB">
        <authorList>
            <consortium name="Ensembl"/>
        </authorList>
    </citation>
    <scope>IDENTIFICATION</scope>
</reference>
<dbReference type="GO" id="GO:0009881">
    <property type="term" value="F:photoreceptor activity"/>
    <property type="evidence" value="ECO:0007669"/>
    <property type="project" value="UniProtKB-KW"/>
</dbReference>
<dbReference type="CDD" id="cd15074">
    <property type="entry name" value="7tmA_Opsin5_neuropsin"/>
    <property type="match status" value="1"/>
</dbReference>
<evidence type="ECO:0000256" key="10">
    <source>
        <dbReference type="ARBA" id="ARBA00022968"/>
    </source>
</evidence>
<keyword evidence="13" id="KW-0333">Golgi apparatus</keyword>
<dbReference type="PANTHER" id="PTHR24240">
    <property type="entry name" value="OPSIN"/>
    <property type="match status" value="1"/>
</dbReference>
<keyword evidence="8 21" id="KW-0812">Transmembrane</keyword>
<evidence type="ECO:0000256" key="11">
    <source>
        <dbReference type="ARBA" id="ARBA00022989"/>
    </source>
</evidence>
<dbReference type="InterPro" id="IPR038578">
    <property type="entry name" value="GT29-like_sf"/>
</dbReference>
<dbReference type="InterPro" id="IPR027430">
    <property type="entry name" value="Retinal_BS"/>
</dbReference>
<reference evidence="24" key="2">
    <citation type="journal article" date="2014" name="Nat. Commun.">
        <title>The cavefish genome reveals candidate genes for eye loss.</title>
        <authorList>
            <person name="McGaugh S.E."/>
            <person name="Gross J.B."/>
            <person name="Aken B."/>
            <person name="Blin M."/>
            <person name="Borowsky R."/>
            <person name="Chalopin D."/>
            <person name="Hinaux H."/>
            <person name="Jeffery W.R."/>
            <person name="Keene A."/>
            <person name="Ma L."/>
            <person name="Minx P."/>
            <person name="Murphy D."/>
            <person name="O'Quin K.E."/>
            <person name="Retaux S."/>
            <person name="Rohner N."/>
            <person name="Searle S.M."/>
            <person name="Stahl B.A."/>
            <person name="Tabin C."/>
            <person name="Volff J.N."/>
            <person name="Yoshizawa M."/>
            <person name="Warren W.C."/>
        </authorList>
    </citation>
    <scope>NUCLEOTIDE SEQUENCE [LARGE SCALE GENOMIC DNA]</scope>
    <source>
        <strain evidence="24">female</strain>
    </source>
</reference>
<keyword evidence="10" id="KW-0735">Signal-anchor</keyword>
<evidence type="ECO:0000256" key="8">
    <source>
        <dbReference type="ARBA" id="ARBA00022692"/>
    </source>
</evidence>
<dbReference type="PROSITE" id="PS50262">
    <property type="entry name" value="G_PROTEIN_RECEP_F1_2"/>
    <property type="match status" value="1"/>
</dbReference>
<comment type="subcellular location">
    <subcellularLocation>
        <location evidence="2">Golgi apparatus membrane</location>
        <topology evidence="2">Single-pass type II membrane protein</topology>
    </subcellularLocation>
    <subcellularLocation>
        <location evidence="1">Membrane</location>
        <topology evidence="1">Multi-pass membrane protein</topology>
    </subcellularLocation>
</comment>
<keyword evidence="15 21" id="KW-0472">Membrane</keyword>
<evidence type="ECO:0000256" key="4">
    <source>
        <dbReference type="ARBA" id="ARBA00022543"/>
    </source>
</evidence>
<dbReference type="PROSITE" id="PS00238">
    <property type="entry name" value="OPSIN"/>
    <property type="match status" value="1"/>
</dbReference>
<proteinExistence type="inferred from homology"/>
<dbReference type="GeneTree" id="ENSGT01120000271854"/>
<dbReference type="GO" id="GO:0007601">
    <property type="term" value="P:visual perception"/>
    <property type="evidence" value="ECO:0007669"/>
    <property type="project" value="InterPro"/>
</dbReference>
<evidence type="ECO:0000256" key="14">
    <source>
        <dbReference type="ARBA" id="ARBA00023040"/>
    </source>
</evidence>
<comment type="similarity">
    <text evidence="3">Belongs to the glycosyltransferase 29 family.</text>
</comment>
<dbReference type="SUPFAM" id="SSF81321">
    <property type="entry name" value="Family A G protein-coupled receptor-like"/>
    <property type="match status" value="1"/>
</dbReference>
<dbReference type="InterPro" id="IPR002962">
    <property type="entry name" value="Peropsin"/>
</dbReference>
<evidence type="ECO:0000256" key="12">
    <source>
        <dbReference type="ARBA" id="ARBA00022991"/>
    </source>
</evidence>
<evidence type="ECO:0000256" key="18">
    <source>
        <dbReference type="ARBA" id="ARBA00023180"/>
    </source>
</evidence>
<dbReference type="GO" id="GO:0008373">
    <property type="term" value="F:sialyltransferase activity"/>
    <property type="evidence" value="ECO:0007669"/>
    <property type="project" value="InterPro"/>
</dbReference>
<evidence type="ECO:0000256" key="13">
    <source>
        <dbReference type="ARBA" id="ARBA00023034"/>
    </source>
</evidence>
<reference evidence="24" key="1">
    <citation type="submission" date="2013-03" db="EMBL/GenBank/DDBJ databases">
        <authorList>
            <person name="Jeffery W."/>
            <person name="Warren W."/>
            <person name="Wilson R.K."/>
        </authorList>
    </citation>
    <scope>NUCLEOTIDE SEQUENCE</scope>
    <source>
        <strain evidence="24">female</strain>
    </source>
</reference>
<evidence type="ECO:0000259" key="22">
    <source>
        <dbReference type="PROSITE" id="PS50262"/>
    </source>
</evidence>
<evidence type="ECO:0000313" key="23">
    <source>
        <dbReference type="Ensembl" id="ENSAMXP00000040739.1"/>
    </source>
</evidence>
<dbReference type="FunFam" id="1.20.1070.10:FF:000219">
    <property type="entry name" value="Opsin 5-like 2"/>
    <property type="match status" value="1"/>
</dbReference>
<dbReference type="Pfam" id="PF00777">
    <property type="entry name" value="Glyco_transf_29"/>
    <property type="match status" value="1"/>
</dbReference>
<dbReference type="GO" id="GO:0007602">
    <property type="term" value="P:phototransduction"/>
    <property type="evidence" value="ECO:0007669"/>
    <property type="project" value="UniProtKB-KW"/>
</dbReference>
<keyword evidence="6" id="KW-0328">Glycosyltransferase</keyword>
<evidence type="ECO:0000256" key="5">
    <source>
        <dbReference type="ARBA" id="ARBA00022606"/>
    </source>
</evidence>
<dbReference type="InterPro" id="IPR001675">
    <property type="entry name" value="Glyco_trans_29"/>
</dbReference>
<evidence type="ECO:0000256" key="16">
    <source>
        <dbReference type="ARBA" id="ARBA00023157"/>
    </source>
</evidence>
<dbReference type="PRINTS" id="PR01244">
    <property type="entry name" value="PEROPSIN"/>
</dbReference>